<protein>
    <submittedName>
        <fullName evidence="1">Uncharacterized protein</fullName>
    </submittedName>
</protein>
<accession>A0ACB4UPP3</accession>
<name>A0ACB4UPP3_9ACTN</name>
<evidence type="ECO:0000313" key="1">
    <source>
        <dbReference type="EMBL" id="ERF67471.1"/>
    </source>
</evidence>
<proteinExistence type="predicted"/>
<evidence type="ECO:0000313" key="2">
    <source>
        <dbReference type="Proteomes" id="UP000053711"/>
    </source>
</evidence>
<organism evidence="1 2">
    <name type="scientific">Cutibacterium granulosum TM11</name>
    <dbReference type="NCBI Taxonomy" id="1292373"/>
    <lineage>
        <taxon>Bacteria</taxon>
        <taxon>Bacillati</taxon>
        <taxon>Actinomycetota</taxon>
        <taxon>Actinomycetes</taxon>
        <taxon>Propionibacteriales</taxon>
        <taxon>Propionibacteriaceae</taxon>
        <taxon>Cutibacterium</taxon>
    </lineage>
</organism>
<sequence>MRAPTASAVVAIGFMSSTAHTIVTNHPVTKARGCDKRDDVEDDVGRSGIDLGLSRHDPVRDVGAGSVGTTQVWAGQGDLARDGGMSRQRRRHDLGSVRVLTMRIIESRAVIRQFFRRLWTTSSPCDTCLWTA</sequence>
<keyword evidence="2" id="KW-1185">Reference proteome</keyword>
<gene>
    <name evidence="1" type="ORF">H640_03027</name>
</gene>
<comment type="caution">
    <text evidence="1">The sequence shown here is derived from an EMBL/GenBank/DDBJ whole genome shotgun (WGS) entry which is preliminary data.</text>
</comment>
<dbReference type="EMBL" id="AOST01000028">
    <property type="protein sequence ID" value="ERF67471.1"/>
    <property type="molecule type" value="Genomic_DNA"/>
</dbReference>
<dbReference type="Proteomes" id="UP000053711">
    <property type="component" value="Unassembled WGS sequence"/>
</dbReference>
<reference evidence="1 2" key="1">
    <citation type="journal article" date="2013" name="BMC Genomics">
        <title>Comparative genomics reveals distinct host-interacting traits of three major human-associated propionibacteria.</title>
        <authorList>
            <person name="Mak T.N."/>
            <person name="Schmid M."/>
            <person name="Brzuszkiewicz E."/>
            <person name="Zeng G."/>
            <person name="Meyer R."/>
            <person name="Sfanos K.S."/>
            <person name="Brinkmann V."/>
            <person name="Meyer T.F."/>
            <person name="Bruggemann H."/>
        </authorList>
    </citation>
    <scope>NUCLEOTIDE SEQUENCE [LARGE SCALE GENOMIC DNA]</scope>
    <source>
        <strain evidence="1 2">TM11</strain>
    </source>
</reference>